<dbReference type="SUPFAM" id="SSF88723">
    <property type="entry name" value="PIN domain-like"/>
    <property type="match status" value="1"/>
</dbReference>
<protein>
    <submittedName>
        <fullName evidence="2">PIN domain-containing protein</fullName>
    </submittedName>
</protein>
<dbReference type="Proteomes" id="UP000306007">
    <property type="component" value="Chromosome"/>
</dbReference>
<feature type="domain" description="PIN" evidence="1">
    <location>
        <begin position="1"/>
        <end position="132"/>
    </location>
</feature>
<name>A0A4Y5SNA0_9EURY</name>
<dbReference type="SMART" id="SM00670">
    <property type="entry name" value="PINc"/>
    <property type="match status" value="1"/>
</dbReference>
<dbReference type="Pfam" id="PF01850">
    <property type="entry name" value="PIN"/>
    <property type="match status" value="1"/>
</dbReference>
<proteinExistence type="predicted"/>
<dbReference type="PANTHER" id="PTHR39677:SF4">
    <property type="entry name" value="RIBONUCLEASE VAPC6"/>
    <property type="match status" value="1"/>
</dbReference>
<dbReference type="Gene3D" id="3.40.50.1010">
    <property type="entry name" value="5'-nuclease"/>
    <property type="match status" value="1"/>
</dbReference>
<dbReference type="PANTHER" id="PTHR39677">
    <property type="entry name" value="RIBONUCLEASE VAPC6"/>
    <property type="match status" value="1"/>
</dbReference>
<evidence type="ECO:0000313" key="2">
    <source>
        <dbReference type="EMBL" id="QDA32386.1"/>
    </source>
</evidence>
<dbReference type="KEGG" id="tic:FH039_06325"/>
<dbReference type="EMBL" id="CP040846">
    <property type="protein sequence ID" value="QDA32386.1"/>
    <property type="molecule type" value="Genomic_DNA"/>
</dbReference>
<evidence type="ECO:0000259" key="1">
    <source>
        <dbReference type="SMART" id="SM00670"/>
    </source>
</evidence>
<dbReference type="CDD" id="cd18677">
    <property type="entry name" value="PIN_MjVapC2-VapC6_like"/>
    <property type="match status" value="1"/>
</dbReference>
<dbReference type="InterPro" id="IPR002716">
    <property type="entry name" value="PIN_dom"/>
</dbReference>
<organism evidence="2 3">
    <name type="scientific">Thermococcus indicus</name>
    <dbReference type="NCBI Taxonomy" id="2586643"/>
    <lineage>
        <taxon>Archaea</taxon>
        <taxon>Methanobacteriati</taxon>
        <taxon>Methanobacteriota</taxon>
        <taxon>Thermococci</taxon>
        <taxon>Thermococcales</taxon>
        <taxon>Thermococcaceae</taxon>
        <taxon>Thermococcus</taxon>
    </lineage>
</organism>
<gene>
    <name evidence="2" type="ORF">FH039_06325</name>
</gene>
<dbReference type="InterPro" id="IPR029060">
    <property type="entry name" value="PIN-like_dom_sf"/>
</dbReference>
<evidence type="ECO:0000313" key="3">
    <source>
        <dbReference type="Proteomes" id="UP000306007"/>
    </source>
</evidence>
<reference evidence="2 3" key="1">
    <citation type="submission" date="2019-06" db="EMBL/GenBank/DDBJ databases">
        <title>Thermococcus indicus sp. nov., a Fe(III)-reducing hyperthermophilic archaeon isolated from the Onnuri vent field of the Central Indian Ocean ridge.</title>
        <authorList>
            <person name="Lim J.K."/>
            <person name="Kim Y.J."/>
            <person name="Kwon K.K."/>
        </authorList>
    </citation>
    <scope>NUCLEOTIDE SEQUENCE [LARGE SCALE GENOMIC DNA]</scope>
    <source>
        <strain evidence="2 3">IOH1</strain>
    </source>
</reference>
<sequence>MFLDSNVFVEYIKGNPDASTLLSTVIDGEFRLFTNETVYNEVLFTYLRSNIGGYWILKRNREDVKKTAMLFIHQVLPILSSTNFLDTTHEIALMSIKFTAEYGLLPSDALILATAKYYGLDGIVSLDSDLLQVAPKEGLLAISKVDDLREGE</sequence>
<accession>A0A4Y5SNA0</accession>
<keyword evidence="3" id="KW-1185">Reference proteome</keyword>
<dbReference type="AlphaFoldDB" id="A0A4Y5SNA0"/>